<dbReference type="OrthoDB" id="9893294at2"/>
<dbReference type="KEGG" id="pseg:D3H65_12760"/>
<keyword evidence="3" id="KW-1185">Reference proteome</keyword>
<gene>
    <name evidence="2" type="ORF">D3H65_12760</name>
</gene>
<proteinExistence type="predicted"/>
<feature type="transmembrane region" description="Helical" evidence="1">
    <location>
        <begin position="12"/>
        <end position="28"/>
    </location>
</feature>
<evidence type="ECO:0000256" key="1">
    <source>
        <dbReference type="SAM" id="Phobius"/>
    </source>
</evidence>
<name>A0A3B7MKU3_9BACT</name>
<dbReference type="EMBL" id="CP032157">
    <property type="protein sequence ID" value="AXY74798.1"/>
    <property type="molecule type" value="Genomic_DNA"/>
</dbReference>
<keyword evidence="1" id="KW-1133">Transmembrane helix</keyword>
<accession>A0A3B7MKU3</accession>
<dbReference type="AlphaFoldDB" id="A0A3B7MKU3"/>
<dbReference type="Proteomes" id="UP000263900">
    <property type="component" value="Chromosome"/>
</dbReference>
<keyword evidence="1" id="KW-0812">Transmembrane</keyword>
<feature type="transmembrane region" description="Helical" evidence="1">
    <location>
        <begin position="40"/>
        <end position="58"/>
    </location>
</feature>
<organism evidence="2 3">
    <name type="scientific">Paraflavitalea soli</name>
    <dbReference type="NCBI Taxonomy" id="2315862"/>
    <lineage>
        <taxon>Bacteria</taxon>
        <taxon>Pseudomonadati</taxon>
        <taxon>Bacteroidota</taxon>
        <taxon>Chitinophagia</taxon>
        <taxon>Chitinophagales</taxon>
        <taxon>Chitinophagaceae</taxon>
        <taxon>Paraflavitalea</taxon>
    </lineage>
</organism>
<evidence type="ECO:0000313" key="3">
    <source>
        <dbReference type="Proteomes" id="UP000263900"/>
    </source>
</evidence>
<sequence length="90" mass="10129">MTFKLKKIGQTVLFYGVLILAITIGQRIDPGGPCEPGLGMMLTFLFFPICIILFVWNFYQSIIKKRKDYLPSFIIHGLVIITFCVGVAIS</sequence>
<protein>
    <submittedName>
        <fullName evidence="2">Uncharacterized protein</fullName>
    </submittedName>
</protein>
<keyword evidence="1" id="KW-0472">Membrane</keyword>
<evidence type="ECO:0000313" key="2">
    <source>
        <dbReference type="EMBL" id="AXY74798.1"/>
    </source>
</evidence>
<feature type="transmembrane region" description="Helical" evidence="1">
    <location>
        <begin position="70"/>
        <end position="89"/>
    </location>
</feature>
<reference evidence="2 3" key="1">
    <citation type="submission" date="2018-09" db="EMBL/GenBank/DDBJ databases">
        <title>Genome sequencing of strain 6GH32-13.</title>
        <authorList>
            <person name="Weon H.-Y."/>
            <person name="Heo J."/>
            <person name="Kwon S.-W."/>
        </authorList>
    </citation>
    <scope>NUCLEOTIDE SEQUENCE [LARGE SCALE GENOMIC DNA]</scope>
    <source>
        <strain evidence="2 3">5GH32-13</strain>
    </source>
</reference>